<feature type="compositionally biased region" description="Polar residues" evidence="6">
    <location>
        <begin position="379"/>
        <end position="390"/>
    </location>
</feature>
<dbReference type="InterPro" id="IPR008271">
    <property type="entry name" value="Ser/Thr_kinase_AS"/>
</dbReference>
<evidence type="ECO:0000313" key="9">
    <source>
        <dbReference type="Proteomes" id="UP000006310"/>
    </source>
</evidence>
<evidence type="ECO:0000256" key="3">
    <source>
        <dbReference type="ARBA" id="ARBA00022741"/>
    </source>
</evidence>
<dbReference type="eggNOG" id="KOG0583">
    <property type="taxonomic scope" value="Eukaryota"/>
</dbReference>
<reference evidence="8 9" key="1">
    <citation type="journal article" date="2011" name="Proc. Natl. Acad. Sci. U.S.A.">
        <title>Evolutionary erosion of yeast sex chromosomes by mating-type switching accidents.</title>
        <authorList>
            <person name="Gordon J.L."/>
            <person name="Armisen D."/>
            <person name="Proux-Wera E."/>
            <person name="Oheigeartaigh S.S."/>
            <person name="Byrne K.P."/>
            <person name="Wolfe K.H."/>
        </authorList>
    </citation>
    <scope>NUCLEOTIDE SEQUENCE [LARGE SCALE GENOMIC DNA]</scope>
    <source>
        <strain evidence="9">ATCC MYA-139 / BCRC 22969 / CBS 8797 / CCRC 22969 / KCTC 17520 / NBRC 10181 / NCYC 3082</strain>
    </source>
</reference>
<dbReference type="EC" id="2.7.11.1" evidence="1"/>
<dbReference type="AlphaFoldDB" id="J7R5L7"/>
<feature type="compositionally biased region" description="Polar residues" evidence="6">
    <location>
        <begin position="359"/>
        <end position="370"/>
    </location>
</feature>
<evidence type="ECO:0000256" key="4">
    <source>
        <dbReference type="ARBA" id="ARBA00022777"/>
    </source>
</evidence>
<dbReference type="Gene3D" id="1.10.510.10">
    <property type="entry name" value="Transferase(Phosphotransferase) domain 1"/>
    <property type="match status" value="1"/>
</dbReference>
<dbReference type="GO" id="GO:0016020">
    <property type="term" value="C:membrane"/>
    <property type="evidence" value="ECO:0007669"/>
    <property type="project" value="TreeGrafter"/>
</dbReference>
<evidence type="ECO:0000313" key="8">
    <source>
        <dbReference type="EMBL" id="CCK70150.1"/>
    </source>
</evidence>
<dbReference type="GO" id="GO:0004674">
    <property type="term" value="F:protein serine/threonine kinase activity"/>
    <property type="evidence" value="ECO:0007669"/>
    <property type="project" value="UniProtKB-EC"/>
</dbReference>
<accession>J7R5L7</accession>
<dbReference type="Pfam" id="PF00069">
    <property type="entry name" value="Pkinase"/>
    <property type="match status" value="1"/>
</dbReference>
<dbReference type="RefSeq" id="XP_022464396.1">
    <property type="nucleotide sequence ID" value="XM_022607840.1"/>
</dbReference>
<evidence type="ECO:0000256" key="2">
    <source>
        <dbReference type="ARBA" id="ARBA00022679"/>
    </source>
</evidence>
<dbReference type="GO" id="GO:0000407">
    <property type="term" value="C:phagophore assembly site"/>
    <property type="evidence" value="ECO:0007669"/>
    <property type="project" value="TreeGrafter"/>
</dbReference>
<protein>
    <recommendedName>
        <fullName evidence="1">non-specific serine/threonine protein kinase</fullName>
        <ecNumber evidence="1">2.7.11.1</ecNumber>
    </recommendedName>
</protein>
<keyword evidence="4" id="KW-0418">Kinase</keyword>
<keyword evidence="9" id="KW-1185">Reference proteome</keyword>
<feature type="region of interest" description="Disordered" evidence="6">
    <location>
        <begin position="359"/>
        <end position="410"/>
    </location>
</feature>
<dbReference type="GO" id="GO:0005524">
    <property type="term" value="F:ATP binding"/>
    <property type="evidence" value="ECO:0007669"/>
    <property type="project" value="UniProtKB-KW"/>
</dbReference>
<dbReference type="SMART" id="SM00220">
    <property type="entry name" value="S_TKc"/>
    <property type="match status" value="1"/>
</dbReference>
<dbReference type="InterPro" id="IPR011009">
    <property type="entry name" value="Kinase-like_dom_sf"/>
</dbReference>
<dbReference type="OrthoDB" id="4062651at2759"/>
<feature type="compositionally biased region" description="Low complexity" evidence="6">
    <location>
        <begin position="396"/>
        <end position="405"/>
    </location>
</feature>
<dbReference type="GO" id="GO:0005829">
    <property type="term" value="C:cytosol"/>
    <property type="evidence" value="ECO:0007669"/>
    <property type="project" value="TreeGrafter"/>
</dbReference>
<dbReference type="PROSITE" id="PS50011">
    <property type="entry name" value="PROTEIN_KINASE_DOM"/>
    <property type="match status" value="1"/>
</dbReference>
<dbReference type="EMBL" id="HE978317">
    <property type="protein sequence ID" value="CCK70150.1"/>
    <property type="molecule type" value="Genomic_DNA"/>
</dbReference>
<dbReference type="InterPro" id="IPR045269">
    <property type="entry name" value="Atg1-like"/>
</dbReference>
<dbReference type="GeneID" id="34525839"/>
<dbReference type="GO" id="GO:0010506">
    <property type="term" value="P:regulation of autophagy"/>
    <property type="evidence" value="ECO:0007669"/>
    <property type="project" value="InterPro"/>
</dbReference>
<keyword evidence="2" id="KW-0808">Transferase</keyword>
<dbReference type="SUPFAM" id="SSF56112">
    <property type="entry name" value="Protein kinase-like (PK-like)"/>
    <property type="match status" value="1"/>
</dbReference>
<keyword evidence="5" id="KW-0067">ATP-binding</keyword>
<feature type="domain" description="Protein kinase" evidence="7">
    <location>
        <begin position="8"/>
        <end position="317"/>
    </location>
</feature>
<evidence type="ECO:0000256" key="1">
    <source>
        <dbReference type="ARBA" id="ARBA00012513"/>
    </source>
</evidence>
<gene>
    <name evidence="8" type="primary">KNAG0D04040</name>
    <name evidence="8" type="ordered locus">KNAG_0D04040</name>
</gene>
<dbReference type="HOGENOM" id="CLU_051040_0_0_1"/>
<dbReference type="PANTHER" id="PTHR24348">
    <property type="entry name" value="SERINE/THREONINE-PROTEIN KINASE UNC-51-RELATED"/>
    <property type="match status" value="1"/>
</dbReference>
<evidence type="ECO:0000256" key="6">
    <source>
        <dbReference type="SAM" id="MobiDB-lite"/>
    </source>
</evidence>
<dbReference type="PROSITE" id="PS00108">
    <property type="entry name" value="PROTEIN_KINASE_ST"/>
    <property type="match status" value="1"/>
</dbReference>
<name>J7R5L7_HUIN7</name>
<dbReference type="Proteomes" id="UP000006310">
    <property type="component" value="Chromosome 4"/>
</dbReference>
<organism evidence="8 9">
    <name type="scientific">Huiozyma naganishii (strain ATCC MYA-139 / BCRC 22969 / CBS 8797 / KCTC 17520 / NBRC 10181 / NCYC 3082 / Yp74L-3)</name>
    <name type="common">Yeast</name>
    <name type="synonym">Kazachstania naganishii</name>
    <dbReference type="NCBI Taxonomy" id="1071383"/>
    <lineage>
        <taxon>Eukaryota</taxon>
        <taxon>Fungi</taxon>
        <taxon>Dikarya</taxon>
        <taxon>Ascomycota</taxon>
        <taxon>Saccharomycotina</taxon>
        <taxon>Saccharomycetes</taxon>
        <taxon>Saccharomycetales</taxon>
        <taxon>Saccharomycetaceae</taxon>
        <taxon>Huiozyma</taxon>
    </lineage>
</organism>
<proteinExistence type="predicted"/>
<sequence>MVFDKQIYSKIKKLQTGTFSTVYKAWSSERNEYVALKVMPKDKISEEAMLNEIKVMQKLGNTHPNICSMLSFHEDESCCILELQYCECGDMYDFLDIAKQQGDPVSPSLLQLDFQNIVNQLFSAVQYAHSLGIAHRDIKPENVLLTKEGNVKLADWGHGTFDSRSYEFNIGTDHYRSPETFYSEDGYDPVLADYWSVGVTLLFLIFGTTPFKSASLDIARTRCLDFHQFMKNPQDYIFRLYIAPIFNAYESTGKEGPVYAAHRNGKAALYVWQDLINIHDTVYLCRLIVGMLMVIDANSRSLNDCLEACNRLWDSKLIASQKSNDSNTPDGQTSLVGSESESDIMDAAQVYESMPSISVSNSQFGKNESPLQGRDSDAESLSSLANNENLARSPVSSGKSGGSSSPRMMPFDMECLTQGYLDAVMLKNNQPEYMEKIA</sequence>
<evidence type="ECO:0000259" key="7">
    <source>
        <dbReference type="PROSITE" id="PS50011"/>
    </source>
</evidence>
<dbReference type="GO" id="GO:0000045">
    <property type="term" value="P:autophagosome assembly"/>
    <property type="evidence" value="ECO:0007669"/>
    <property type="project" value="TreeGrafter"/>
</dbReference>
<dbReference type="KEGG" id="kng:KNAG_0D04040"/>
<evidence type="ECO:0000256" key="5">
    <source>
        <dbReference type="ARBA" id="ARBA00022840"/>
    </source>
</evidence>
<keyword evidence="3" id="KW-0547">Nucleotide-binding</keyword>
<dbReference type="InterPro" id="IPR000719">
    <property type="entry name" value="Prot_kinase_dom"/>
</dbReference>
<reference evidence="9" key="2">
    <citation type="submission" date="2012-08" db="EMBL/GenBank/DDBJ databases">
        <title>Genome sequence of Kazachstania naganishii.</title>
        <authorList>
            <person name="Gordon J.L."/>
            <person name="Armisen D."/>
            <person name="Proux-Wera E."/>
            <person name="OhEigeartaigh S.S."/>
            <person name="Byrne K.P."/>
            <person name="Wolfe K.H."/>
        </authorList>
    </citation>
    <scope>NUCLEOTIDE SEQUENCE [LARGE SCALE GENOMIC DNA]</scope>
    <source>
        <strain evidence="9">ATCC MYA-139 / BCRC 22969 / CBS 8797 / CCRC 22969 / KCTC 17520 / NBRC 10181 / NCYC 3082</strain>
    </source>
</reference>
<dbReference type="GO" id="GO:0005776">
    <property type="term" value="C:autophagosome"/>
    <property type="evidence" value="ECO:0007669"/>
    <property type="project" value="TreeGrafter"/>
</dbReference>
<dbReference type="STRING" id="1071383.J7R5L7"/>
<dbReference type="PANTHER" id="PTHR24348:SF22">
    <property type="entry name" value="NON-SPECIFIC SERINE_THREONINE PROTEIN KINASE"/>
    <property type="match status" value="1"/>
</dbReference>